<dbReference type="Proteomes" id="UP001152888">
    <property type="component" value="Unassembled WGS sequence"/>
</dbReference>
<dbReference type="PANTHER" id="PTHR33964:SF9">
    <property type="match status" value="1"/>
</dbReference>
<feature type="compositionally biased region" description="Low complexity" evidence="1">
    <location>
        <begin position="319"/>
        <end position="332"/>
    </location>
</feature>
<feature type="region of interest" description="Disordered" evidence="1">
    <location>
        <begin position="241"/>
        <end position="335"/>
    </location>
</feature>
<evidence type="ECO:0000313" key="4">
    <source>
        <dbReference type="Proteomes" id="UP001152888"/>
    </source>
</evidence>
<evidence type="ECO:0000256" key="2">
    <source>
        <dbReference type="SAM" id="SignalP"/>
    </source>
</evidence>
<protein>
    <submittedName>
        <fullName evidence="3">Uncharacterized protein</fullName>
    </submittedName>
</protein>
<organism evidence="3 4">
    <name type="scientific">Acanthoscelides obtectus</name>
    <name type="common">Bean weevil</name>
    <name type="synonym">Bruchus obtectus</name>
    <dbReference type="NCBI Taxonomy" id="200917"/>
    <lineage>
        <taxon>Eukaryota</taxon>
        <taxon>Metazoa</taxon>
        <taxon>Ecdysozoa</taxon>
        <taxon>Arthropoda</taxon>
        <taxon>Hexapoda</taxon>
        <taxon>Insecta</taxon>
        <taxon>Pterygota</taxon>
        <taxon>Neoptera</taxon>
        <taxon>Endopterygota</taxon>
        <taxon>Coleoptera</taxon>
        <taxon>Polyphaga</taxon>
        <taxon>Cucujiformia</taxon>
        <taxon>Chrysomeloidea</taxon>
        <taxon>Chrysomelidae</taxon>
        <taxon>Bruchinae</taxon>
        <taxon>Bruchini</taxon>
        <taxon>Acanthoscelides</taxon>
    </lineage>
</organism>
<feature type="signal peptide" evidence="2">
    <location>
        <begin position="1"/>
        <end position="19"/>
    </location>
</feature>
<evidence type="ECO:0000256" key="1">
    <source>
        <dbReference type="SAM" id="MobiDB-lite"/>
    </source>
</evidence>
<sequence length="426" mass="47727">MWRVAPLALLLLIIPRTLSLGRLTDCSKTEYEKCIRMADPLVREAHLVFPDNINDIDQVCTTWNQFVDCLKVYTDECFTAQQKKQFNRAVESPIASVHQMCTQPSYQKEYLLYAPCIKSTIVERTHCGPEYNLLVEQVDQGDIISKSTLCCSHDRFKQCVERETRRLCDRGISGGPANRFATQIIDKALRFLQDQCLNYIPNSGDCQPHPTDYALSFSRSTDSVSSSDIYPWSTSRLEPKEMVPPFRATPPRLSTPYWGSTSTTQEDPPADQLRFEHFSNEQVRSGPEESTPLLGSRSRPASYGRANSWDDNPSTLGNTQPLTTPSSTPTKSDWAGGSTWAGIRDFVRTTGAVSVSTPRPSDRPSWVIPSSEGPSTTWYPAAGIQSINEVDEPNQLGLQKPRHNFAQTLQTSVPFISVLVSLVLMY</sequence>
<evidence type="ECO:0000313" key="3">
    <source>
        <dbReference type="EMBL" id="CAH1968696.1"/>
    </source>
</evidence>
<feature type="compositionally biased region" description="Polar residues" evidence="1">
    <location>
        <begin position="257"/>
        <end position="266"/>
    </location>
</feature>
<dbReference type="OrthoDB" id="10051804at2759"/>
<accession>A0A9P0K6I6</accession>
<dbReference type="AlphaFoldDB" id="A0A9P0K6I6"/>
<comment type="caution">
    <text evidence="3">The sequence shown here is derived from an EMBL/GenBank/DDBJ whole genome shotgun (WGS) entry which is preliminary data.</text>
</comment>
<keyword evidence="2" id="KW-0732">Signal</keyword>
<feature type="region of interest" description="Disordered" evidence="1">
    <location>
        <begin position="352"/>
        <end position="372"/>
    </location>
</feature>
<gene>
    <name evidence="3" type="ORF">ACAOBT_LOCUS8007</name>
</gene>
<proteinExistence type="predicted"/>
<feature type="chain" id="PRO_5040344325" evidence="2">
    <location>
        <begin position="20"/>
        <end position="426"/>
    </location>
</feature>
<dbReference type="PANTHER" id="PTHR33964">
    <property type="entry name" value="RE45066P-RELATED"/>
    <property type="match status" value="1"/>
</dbReference>
<name>A0A9P0K6I6_ACAOB</name>
<dbReference type="EMBL" id="CAKOFQ010006755">
    <property type="protein sequence ID" value="CAH1968696.1"/>
    <property type="molecule type" value="Genomic_DNA"/>
</dbReference>
<feature type="compositionally biased region" description="Polar residues" evidence="1">
    <location>
        <begin position="309"/>
        <end position="318"/>
    </location>
</feature>
<keyword evidence="4" id="KW-1185">Reference proteome</keyword>
<reference evidence="3" key="1">
    <citation type="submission" date="2022-03" db="EMBL/GenBank/DDBJ databases">
        <authorList>
            <person name="Sayadi A."/>
        </authorList>
    </citation>
    <scope>NUCLEOTIDE SEQUENCE</scope>
</reference>